<feature type="transmembrane region" description="Helical" evidence="7">
    <location>
        <begin position="32"/>
        <end position="54"/>
    </location>
</feature>
<dbReference type="GO" id="GO:0055085">
    <property type="term" value="P:transmembrane transport"/>
    <property type="evidence" value="ECO:0007669"/>
    <property type="project" value="InterPro"/>
</dbReference>
<organism evidence="9 10">
    <name type="scientific">Atribacter laminatus</name>
    <dbReference type="NCBI Taxonomy" id="2847778"/>
    <lineage>
        <taxon>Bacteria</taxon>
        <taxon>Pseudomonadati</taxon>
        <taxon>Atribacterota</taxon>
        <taxon>Atribacteria</taxon>
        <taxon>Atribacterales</taxon>
        <taxon>Atribacteraceae</taxon>
        <taxon>Atribacter</taxon>
    </lineage>
</organism>
<evidence type="ECO:0000256" key="5">
    <source>
        <dbReference type="ARBA" id="ARBA00022989"/>
    </source>
</evidence>
<comment type="subcellular location">
    <subcellularLocation>
        <location evidence="1 7">Cell membrane</location>
        <topology evidence="1 7">Multi-pass membrane protein</topology>
    </subcellularLocation>
</comment>
<evidence type="ECO:0000256" key="1">
    <source>
        <dbReference type="ARBA" id="ARBA00004651"/>
    </source>
</evidence>
<dbReference type="PROSITE" id="PS50928">
    <property type="entry name" value="ABC_TM1"/>
    <property type="match status" value="1"/>
</dbReference>
<evidence type="ECO:0000313" key="9">
    <source>
        <dbReference type="EMBL" id="QPM68071.1"/>
    </source>
</evidence>
<evidence type="ECO:0000256" key="3">
    <source>
        <dbReference type="ARBA" id="ARBA00022475"/>
    </source>
</evidence>
<reference evidence="9 10" key="1">
    <citation type="journal article" date="2021" name="Nat. Commun.">
        <title>Isolation of a member of the candidate phylum Atribacteria reveals a unique cell membrane structure.</title>
        <authorList>
            <person name="Taiki K."/>
            <person name="Nobu M.K."/>
            <person name="Kusada H."/>
            <person name="Meng X.-Y."/>
            <person name="Hosoki N."/>
            <person name="Uematsu K."/>
            <person name="Yoshioka H."/>
            <person name="Kamagata Y."/>
            <person name="Tamaki H."/>
        </authorList>
    </citation>
    <scope>NUCLEOTIDE SEQUENCE [LARGE SCALE GENOMIC DNA]</scope>
    <source>
        <strain evidence="9 10">RT761</strain>
    </source>
</reference>
<dbReference type="EMBL" id="CP065383">
    <property type="protein sequence ID" value="QPM68071.1"/>
    <property type="molecule type" value="Genomic_DNA"/>
</dbReference>
<evidence type="ECO:0000313" key="10">
    <source>
        <dbReference type="Proteomes" id="UP000594463"/>
    </source>
</evidence>
<keyword evidence="5 7" id="KW-1133">Transmembrane helix</keyword>
<protein>
    <submittedName>
        <fullName evidence="9">Lactose transport system permease protein LacF</fullName>
    </submittedName>
</protein>
<dbReference type="KEGG" id="alam:RT761_01285"/>
<comment type="similarity">
    <text evidence="7">Belongs to the binding-protein-dependent transport system permease family.</text>
</comment>
<keyword evidence="6 7" id="KW-0472">Membrane</keyword>
<dbReference type="InterPro" id="IPR000515">
    <property type="entry name" value="MetI-like"/>
</dbReference>
<evidence type="ECO:0000259" key="8">
    <source>
        <dbReference type="PROSITE" id="PS50928"/>
    </source>
</evidence>
<feature type="transmembrane region" description="Helical" evidence="7">
    <location>
        <begin position="86"/>
        <end position="112"/>
    </location>
</feature>
<keyword evidence="3" id="KW-1003">Cell membrane</keyword>
<evidence type="ECO:0000256" key="4">
    <source>
        <dbReference type="ARBA" id="ARBA00022692"/>
    </source>
</evidence>
<evidence type="ECO:0000256" key="6">
    <source>
        <dbReference type="ARBA" id="ARBA00023136"/>
    </source>
</evidence>
<dbReference type="CDD" id="cd06261">
    <property type="entry name" value="TM_PBP2"/>
    <property type="match status" value="1"/>
</dbReference>
<dbReference type="Gene3D" id="1.10.3720.10">
    <property type="entry name" value="MetI-like"/>
    <property type="match status" value="1"/>
</dbReference>
<feature type="transmembrane region" description="Helical" evidence="7">
    <location>
        <begin position="172"/>
        <end position="197"/>
    </location>
</feature>
<evidence type="ECO:0000256" key="7">
    <source>
        <dbReference type="RuleBase" id="RU363032"/>
    </source>
</evidence>
<evidence type="ECO:0000256" key="2">
    <source>
        <dbReference type="ARBA" id="ARBA00022448"/>
    </source>
</evidence>
<dbReference type="GO" id="GO:0005886">
    <property type="term" value="C:plasma membrane"/>
    <property type="evidence" value="ECO:0007669"/>
    <property type="project" value="UniProtKB-SubCell"/>
</dbReference>
<gene>
    <name evidence="9" type="primary">lacF_2</name>
    <name evidence="9" type="ORF">RT761_01285</name>
</gene>
<name>A0A7T1F368_ATRLM</name>
<accession>A0A7T1F368</accession>
<keyword evidence="10" id="KW-1185">Reference proteome</keyword>
<dbReference type="SUPFAM" id="SSF161098">
    <property type="entry name" value="MetI-like"/>
    <property type="match status" value="1"/>
</dbReference>
<proteinExistence type="inferred from homology"/>
<dbReference type="InterPro" id="IPR035906">
    <property type="entry name" value="MetI-like_sf"/>
</dbReference>
<sequence length="308" mass="34507">MTWEPSPSILKEEVALGVKKKKTPLKEQGKKWFIAPAITWLMLFTLAPLIYTVYLSFHGSRFLQVTRFVGLKNFINVLTDYRFWGAFRVTIIFVLGGLVLSVGLGLLFALLFNRQIRGVQVFRTLSTMPLFTAPVALGYIFMIIFYENGGPINNFLTMVISKQVPWLSNPSWAVFSVLIADTWQWTPFAFLVLLASLQAVPKDLYEAASLDSASSWDIFKHITFPLISPVLGTVIILRIVEAFKVFDLPFALTNGGPGLATRTLTFNVYTNGLRDQNLGTASATAIVLLVIVLLVSVLFFKRYGSNYE</sequence>
<keyword evidence="2 7" id="KW-0813">Transport</keyword>
<dbReference type="PANTHER" id="PTHR43005:SF1">
    <property type="entry name" value="SPERMIDINE_PUTRESCINE TRANSPORT SYSTEM PERMEASE PROTEIN"/>
    <property type="match status" value="1"/>
</dbReference>
<feature type="transmembrane region" description="Helical" evidence="7">
    <location>
        <begin position="124"/>
        <end position="146"/>
    </location>
</feature>
<dbReference type="AlphaFoldDB" id="A0A7T1F368"/>
<feature type="domain" description="ABC transmembrane type-1" evidence="8">
    <location>
        <begin position="87"/>
        <end position="299"/>
    </location>
</feature>
<dbReference type="Pfam" id="PF00528">
    <property type="entry name" value="BPD_transp_1"/>
    <property type="match status" value="1"/>
</dbReference>
<dbReference type="Proteomes" id="UP000594463">
    <property type="component" value="Chromosome"/>
</dbReference>
<keyword evidence="4 7" id="KW-0812">Transmembrane</keyword>
<dbReference type="PANTHER" id="PTHR43005">
    <property type="entry name" value="BLR7065 PROTEIN"/>
    <property type="match status" value="1"/>
</dbReference>
<feature type="transmembrane region" description="Helical" evidence="7">
    <location>
        <begin position="278"/>
        <end position="300"/>
    </location>
</feature>
<feature type="transmembrane region" description="Helical" evidence="7">
    <location>
        <begin position="218"/>
        <end position="240"/>
    </location>
</feature>